<accession>A0A2T2ZUJ4</accession>
<feature type="region of interest" description="Disordered" evidence="1">
    <location>
        <begin position="70"/>
        <end position="92"/>
    </location>
</feature>
<name>A0A2T2ZUJ4_9PEZI</name>
<evidence type="ECO:0000313" key="3">
    <source>
        <dbReference type="EMBL" id="PSR77120.1"/>
    </source>
</evidence>
<evidence type="ECO:0000313" key="4">
    <source>
        <dbReference type="Proteomes" id="UP000241462"/>
    </source>
</evidence>
<dbReference type="AlphaFoldDB" id="A0A2T2ZUJ4"/>
<dbReference type="PANTHER" id="PTHR33604">
    <property type="entry name" value="OSJNBA0004B13.7 PROTEIN"/>
    <property type="match status" value="1"/>
</dbReference>
<protein>
    <recommendedName>
        <fullName evidence="5">Glycosyltransferase 2</fullName>
    </recommendedName>
</protein>
<keyword evidence="2" id="KW-1133">Transmembrane helix</keyword>
<dbReference type="EMBL" id="KZ678673">
    <property type="protein sequence ID" value="PSR77120.1"/>
    <property type="molecule type" value="Genomic_DNA"/>
</dbReference>
<dbReference type="PANTHER" id="PTHR33604:SF3">
    <property type="entry name" value="OSJNBA0004B13.7 PROTEIN"/>
    <property type="match status" value="1"/>
</dbReference>
<feature type="region of interest" description="Disordered" evidence="1">
    <location>
        <begin position="451"/>
        <end position="491"/>
    </location>
</feature>
<reference evidence="3 4" key="1">
    <citation type="journal article" date="2018" name="Mycol. Prog.">
        <title>Coniella lustricola, a new species from submerged detritus.</title>
        <authorList>
            <person name="Raudabaugh D.B."/>
            <person name="Iturriaga T."/>
            <person name="Carver A."/>
            <person name="Mondo S."/>
            <person name="Pangilinan J."/>
            <person name="Lipzen A."/>
            <person name="He G."/>
            <person name="Amirebrahimi M."/>
            <person name="Grigoriev I.V."/>
            <person name="Miller A.N."/>
        </authorList>
    </citation>
    <scope>NUCLEOTIDE SEQUENCE [LARGE SCALE GENOMIC DNA]</scope>
    <source>
        <strain evidence="3 4">B22-T-1</strain>
    </source>
</reference>
<keyword evidence="2" id="KW-0812">Transmembrane</keyword>
<dbReference type="InParanoid" id="A0A2T2ZUJ4"/>
<evidence type="ECO:0000256" key="2">
    <source>
        <dbReference type="SAM" id="Phobius"/>
    </source>
</evidence>
<organism evidence="3 4">
    <name type="scientific">Coniella lustricola</name>
    <dbReference type="NCBI Taxonomy" id="2025994"/>
    <lineage>
        <taxon>Eukaryota</taxon>
        <taxon>Fungi</taxon>
        <taxon>Dikarya</taxon>
        <taxon>Ascomycota</taxon>
        <taxon>Pezizomycotina</taxon>
        <taxon>Sordariomycetes</taxon>
        <taxon>Sordariomycetidae</taxon>
        <taxon>Diaporthales</taxon>
        <taxon>Schizoparmaceae</taxon>
        <taxon>Coniella</taxon>
    </lineage>
</organism>
<proteinExistence type="predicted"/>
<dbReference type="Proteomes" id="UP000241462">
    <property type="component" value="Unassembled WGS sequence"/>
</dbReference>
<evidence type="ECO:0000256" key="1">
    <source>
        <dbReference type="SAM" id="MobiDB-lite"/>
    </source>
</evidence>
<feature type="transmembrane region" description="Helical" evidence="2">
    <location>
        <begin position="46"/>
        <end position="65"/>
    </location>
</feature>
<keyword evidence="4" id="KW-1185">Reference proteome</keyword>
<feature type="region of interest" description="Disordered" evidence="1">
    <location>
        <begin position="1"/>
        <end position="32"/>
    </location>
</feature>
<dbReference type="STRING" id="2025994.A0A2T2ZUJ4"/>
<feature type="compositionally biased region" description="Basic and acidic residues" evidence="1">
    <location>
        <begin position="1"/>
        <end position="19"/>
    </location>
</feature>
<sequence length="706" mass="78298">MRPKLDPELGVTKKNDDLFTKGNKTPTGWRAKSAPRVPLRKTFRRLGLLILFAVACYMFIINIPTDLGPQDRKRRPQYTHGSGSASPPNLANSQLRLSNDVVRVDVGRDAAPAGRDYDGPIRFLNLADTLQPLGDTKGSASAVLNVMFAASSLSSASRILPVACQMSQEKKSRVNFALMSRNEIPLNELREINGIGEDCDVLFHDARVEFAASSSDERFEKAITRALYHINTYMHPVAILVDSTDAEDHVFLKSIRESVPKLQLRTAIVELPAHAEQHMGWITKLEASSFYSWDFTVEILIHAHTGASGSLIRLLKSLAAADFSGGPVPHLTIELPEEIDPPTSQFLRDFDWPPSSTQNVHPPNQLTLRHRISKRSMNEEDSSVRFLEGFWPAYPERDHVLVLSPQVELSPNFYQYLKLTLLEYRYSRHSTAGAWDKRLFGISLALPSTQVSGTGPFTPPSRKLPTTAASAVLDSAEDDSSPSSSSSSSTPFLWQAPNSNAILILGERWTELHKFVAQSLEVQHSSSSSPSTHPPPALLTQKFVSKEYPAWLEHAMRLCRGRGYWTLYPSAEVATNLATVHHELYRAPEEYEDEEAAIKQHQHNGGGGFDDIGGSSAAAADDDDEIVLHHMTLLDSLPPKHTLPLFKEMPIVQWDGEVTSLKEFDENAVFYAVHFRQMVGGCEDKKALVDLPASLFCTGDDEDDGV</sequence>
<gene>
    <name evidence="3" type="ORF">BD289DRAFT_160274</name>
</gene>
<feature type="compositionally biased region" description="Polar residues" evidence="1">
    <location>
        <begin position="79"/>
        <end position="92"/>
    </location>
</feature>
<evidence type="ECO:0008006" key="5">
    <source>
        <dbReference type="Google" id="ProtNLM"/>
    </source>
</evidence>
<dbReference type="OrthoDB" id="5397682at2759"/>
<keyword evidence="2" id="KW-0472">Membrane</keyword>